<dbReference type="EMBL" id="BSXS01000374">
    <property type="protein sequence ID" value="GME72225.1"/>
    <property type="molecule type" value="Genomic_DNA"/>
</dbReference>
<dbReference type="Proteomes" id="UP001165064">
    <property type="component" value="Unassembled WGS sequence"/>
</dbReference>
<keyword evidence="2" id="KW-1185">Reference proteome</keyword>
<sequence>MKFSNSVLFTVMASSAMASTDASVSYTPPSSTVVSVPSSSSSAVIDLNDPVQKSALSLISKFLTGAGIVSTVGGAIAGLNGSGSDSGSSNKIKRDFESFVSASYAPTATNSQSSSSATSSLKIDMNDPVQKNVISDIGNFFKSVATAIILKRDEASAPSADEFAQLVANLASAISSASSASAVPTATPTNVKRNVETSASYTPSATISSYPAYASFSSSAVVDPNDPVQKSIFSILGKIAKGFLSIFGIGASNNNNKNNKMKRDLESLITVPTGTSTSESLVSVDLSDPVQKAIWGKIGKTIVGTISKRDYDELSDAQRKGLGTWLIHAFGIHSPNPEEGPVIAHKREVTKEHLDQLVADLAAAASSAASVSAVSATAVSTLL</sequence>
<comment type="caution">
    <text evidence="1">The sequence shown here is derived from an EMBL/GenBank/DDBJ whole genome shotgun (WGS) entry which is preliminary data.</text>
</comment>
<gene>
    <name evidence="1" type="ORF">Amon02_000090000</name>
</gene>
<organism evidence="1 2">
    <name type="scientific">Ambrosiozyma monospora</name>
    <name type="common">Yeast</name>
    <name type="synonym">Endomycopsis monosporus</name>
    <dbReference type="NCBI Taxonomy" id="43982"/>
    <lineage>
        <taxon>Eukaryota</taxon>
        <taxon>Fungi</taxon>
        <taxon>Dikarya</taxon>
        <taxon>Ascomycota</taxon>
        <taxon>Saccharomycotina</taxon>
        <taxon>Pichiomycetes</taxon>
        <taxon>Pichiales</taxon>
        <taxon>Pichiaceae</taxon>
        <taxon>Ambrosiozyma</taxon>
    </lineage>
</organism>
<evidence type="ECO:0000313" key="1">
    <source>
        <dbReference type="EMBL" id="GME72225.1"/>
    </source>
</evidence>
<reference evidence="1" key="1">
    <citation type="submission" date="2023-04" db="EMBL/GenBank/DDBJ databases">
        <title>Ambrosiozyma monospora NBRC 10751.</title>
        <authorList>
            <person name="Ichikawa N."/>
            <person name="Sato H."/>
            <person name="Tonouchi N."/>
        </authorList>
    </citation>
    <scope>NUCLEOTIDE SEQUENCE</scope>
    <source>
        <strain evidence="1">NBRC 10751</strain>
    </source>
</reference>
<accession>A0ACB5ST55</accession>
<evidence type="ECO:0000313" key="2">
    <source>
        <dbReference type="Proteomes" id="UP001165064"/>
    </source>
</evidence>
<protein>
    <submittedName>
        <fullName evidence="1">Unnamed protein product</fullName>
    </submittedName>
</protein>
<name>A0ACB5ST55_AMBMO</name>
<proteinExistence type="predicted"/>